<dbReference type="OrthoDB" id="1329515at2"/>
<dbReference type="PROSITE" id="PS51257">
    <property type="entry name" value="PROKAR_LIPOPROTEIN"/>
    <property type="match status" value="1"/>
</dbReference>
<proteinExistence type="predicted"/>
<name>A0A0A2MQF0_9FLAO</name>
<dbReference type="eggNOG" id="ENOG5033WKW">
    <property type="taxonomic scope" value="Bacteria"/>
</dbReference>
<evidence type="ECO:0000256" key="1">
    <source>
        <dbReference type="SAM" id="SignalP"/>
    </source>
</evidence>
<dbReference type="Proteomes" id="UP000030121">
    <property type="component" value="Unassembled WGS sequence"/>
</dbReference>
<keyword evidence="1" id="KW-0732">Signal</keyword>
<feature type="signal peptide" evidence="1">
    <location>
        <begin position="1"/>
        <end position="23"/>
    </location>
</feature>
<evidence type="ECO:0000313" key="3">
    <source>
        <dbReference type="Proteomes" id="UP000030121"/>
    </source>
</evidence>
<protein>
    <recommendedName>
        <fullName evidence="4">Lipoprotein</fullName>
    </recommendedName>
</protein>
<evidence type="ECO:0000313" key="2">
    <source>
        <dbReference type="EMBL" id="KGO90505.1"/>
    </source>
</evidence>
<dbReference type="RefSeq" id="WP_026980002.1">
    <property type="nucleotide sequence ID" value="NZ_AUCZ01000007.1"/>
</dbReference>
<sequence length="295" mass="32102">MKIFRFLAAFFVAVALFSCSSSSDDASSSSNGEYFNLNYEGAAVNITQFQAQRSEQTIAVTAVAADGLGISFEINELGDIGNVHTYPTSSSSAAVYDLYSSYRNYPSHYFTLNLIELNSQAKTVEVSFTGDLYEDQYVLGGNTVQISGSFKVRYTDIQPMVNDLGFRANIGGNVFMSATNDQSGGFFNGSDIALTYYNNSEYTLTFNSNHDNTSVGTYNFNNGSTVNNVIISKFDTATQTYVDYLTSGTLTITEKIVGTQFTVVKGTFSFTATNPENSTQITVSGGDFVSSYETY</sequence>
<dbReference type="EMBL" id="JRLW01000002">
    <property type="protein sequence ID" value="KGO90505.1"/>
    <property type="molecule type" value="Genomic_DNA"/>
</dbReference>
<comment type="caution">
    <text evidence="2">The sequence shown here is derived from an EMBL/GenBank/DDBJ whole genome shotgun (WGS) entry which is preliminary data.</text>
</comment>
<organism evidence="2 3">
    <name type="scientific">Flavobacterium suncheonense GH29-5 = DSM 17707</name>
    <dbReference type="NCBI Taxonomy" id="1121899"/>
    <lineage>
        <taxon>Bacteria</taxon>
        <taxon>Pseudomonadati</taxon>
        <taxon>Bacteroidota</taxon>
        <taxon>Flavobacteriia</taxon>
        <taxon>Flavobacteriales</taxon>
        <taxon>Flavobacteriaceae</taxon>
        <taxon>Flavobacterium</taxon>
    </lineage>
</organism>
<reference evidence="2 3" key="1">
    <citation type="submission" date="2013-09" db="EMBL/GenBank/DDBJ databases">
        <authorList>
            <person name="Zeng Z."/>
            <person name="Chen C."/>
        </authorList>
    </citation>
    <scope>NUCLEOTIDE SEQUENCE [LARGE SCALE GENOMIC DNA]</scope>
    <source>
        <strain evidence="2 3">GH29-5</strain>
    </source>
</reference>
<dbReference type="AlphaFoldDB" id="A0A0A2MQF0"/>
<gene>
    <name evidence="2" type="ORF">Q764_02855</name>
</gene>
<evidence type="ECO:0008006" key="4">
    <source>
        <dbReference type="Google" id="ProtNLM"/>
    </source>
</evidence>
<feature type="chain" id="PRO_5001992514" description="Lipoprotein" evidence="1">
    <location>
        <begin position="24"/>
        <end position="295"/>
    </location>
</feature>
<keyword evidence="3" id="KW-1185">Reference proteome</keyword>
<accession>A0A0A2MQF0</accession>